<dbReference type="EMBL" id="CP000830">
    <property type="protein sequence ID" value="ABV94589.1"/>
    <property type="molecule type" value="Genomic_DNA"/>
</dbReference>
<evidence type="ECO:0000313" key="2">
    <source>
        <dbReference type="EMBL" id="ABV94589.1"/>
    </source>
</evidence>
<dbReference type="InterPro" id="IPR025479">
    <property type="entry name" value="DUF4329"/>
</dbReference>
<dbReference type="KEGG" id="dsh:Dshi_2856"/>
<accession>A8LJI6</accession>
<protein>
    <recommendedName>
        <fullName evidence="1">DUF4329 domain-containing protein</fullName>
    </recommendedName>
</protein>
<dbReference type="AlphaFoldDB" id="A8LJI6"/>
<sequence>MAGVLAFLAGPLVAESGAAPAAELAFVKGVLAELQARSFRWDREYCGYIGYTAEGELVASRARRGTADSCLPPWPRRFDPVASYHTHGGYDPGAWSEIPSDIDIVSDAADGIDGYVATPGGRLWYIDGSERMARQICGVGCLPMDADFAPETDITVAESYSYEDLLGILSH</sequence>
<evidence type="ECO:0000313" key="3">
    <source>
        <dbReference type="Proteomes" id="UP000006833"/>
    </source>
</evidence>
<reference evidence="3" key="1">
    <citation type="journal article" date="2010" name="ISME J.">
        <title>The complete genome sequence of the algal symbiont Dinoroseobacter shibae: a hitchhiker's guide to life in the sea.</title>
        <authorList>
            <person name="Wagner-Dobler I."/>
            <person name="Ballhausen B."/>
            <person name="Berger M."/>
            <person name="Brinkhoff T."/>
            <person name="Buchholz I."/>
            <person name="Bunk B."/>
            <person name="Cypionka H."/>
            <person name="Daniel R."/>
            <person name="Drepper T."/>
            <person name="Gerdts G."/>
            <person name="Hahnke S."/>
            <person name="Han C."/>
            <person name="Jahn D."/>
            <person name="Kalhoefer D."/>
            <person name="Kiss H."/>
            <person name="Klenk H.P."/>
            <person name="Kyrpides N."/>
            <person name="Liebl W."/>
            <person name="Liesegang H."/>
            <person name="Meincke L."/>
            <person name="Pati A."/>
            <person name="Petersen J."/>
            <person name="Piekarski T."/>
            <person name="Pommerenke C."/>
            <person name="Pradella S."/>
            <person name="Pukall R."/>
            <person name="Rabus R."/>
            <person name="Stackebrandt E."/>
            <person name="Thole S."/>
            <person name="Thompson L."/>
            <person name="Tielen P."/>
            <person name="Tomasch J."/>
            <person name="von Jan M."/>
            <person name="Wanphrut N."/>
            <person name="Wichels A."/>
            <person name="Zech H."/>
            <person name="Simon M."/>
        </authorList>
    </citation>
    <scope>NUCLEOTIDE SEQUENCE [LARGE SCALE GENOMIC DNA]</scope>
    <source>
        <strain evidence="3">DSM 16493 / NCIMB 14021 / DFL 12</strain>
    </source>
</reference>
<dbReference type="HOGENOM" id="CLU_114516_0_0_5"/>
<gene>
    <name evidence="2" type="ordered locus">Dshi_2856</name>
</gene>
<dbReference type="Pfam" id="PF14220">
    <property type="entry name" value="DUF4329"/>
    <property type="match status" value="1"/>
</dbReference>
<feature type="domain" description="DUF4329" evidence="1">
    <location>
        <begin position="25"/>
        <end position="138"/>
    </location>
</feature>
<name>A8LJI6_DINSH</name>
<keyword evidence="3" id="KW-1185">Reference proteome</keyword>
<organism evidence="2 3">
    <name type="scientific">Dinoroseobacter shibae (strain DSM 16493 / NCIMB 14021 / DFL 12)</name>
    <dbReference type="NCBI Taxonomy" id="398580"/>
    <lineage>
        <taxon>Bacteria</taxon>
        <taxon>Pseudomonadati</taxon>
        <taxon>Pseudomonadota</taxon>
        <taxon>Alphaproteobacteria</taxon>
        <taxon>Rhodobacterales</taxon>
        <taxon>Roseobacteraceae</taxon>
        <taxon>Dinoroseobacter</taxon>
    </lineage>
</organism>
<proteinExistence type="predicted"/>
<dbReference type="eggNOG" id="ENOG5032T8T">
    <property type="taxonomic scope" value="Bacteria"/>
</dbReference>
<evidence type="ECO:0000259" key="1">
    <source>
        <dbReference type="Pfam" id="PF14220"/>
    </source>
</evidence>
<dbReference type="Proteomes" id="UP000006833">
    <property type="component" value="Chromosome"/>
</dbReference>